<evidence type="ECO:0000313" key="2">
    <source>
        <dbReference type="EMBL" id="CUH44706.1"/>
    </source>
</evidence>
<evidence type="ECO:0000313" key="3">
    <source>
        <dbReference type="Proteomes" id="UP000050786"/>
    </source>
</evidence>
<reference evidence="3" key="1">
    <citation type="submission" date="2015-09" db="EMBL/GenBank/DDBJ databases">
        <authorList>
            <person name="Rodrigo-Torres L."/>
            <person name="Arahal D.R."/>
        </authorList>
    </citation>
    <scope>NUCLEOTIDE SEQUENCE [LARGE SCALE GENOMIC DNA]</scope>
    <source>
        <strain evidence="3">CECT 4293</strain>
    </source>
</reference>
<sequence length="175" mass="18829">MARRTGFAHVIYNVMTGAMAFFLLGPFTAVFVSGAGAGNSLTALVAFHSFFNAIGVALILPFAKPFARCVEALVPDRGAELTRSLDPRVLGMPEIAVDSAKTAVDKIVRAEVAHLRSCMGASQPSGTDYGWDNIETAVSEARSYLDKIELPSRSDVEISSIKGMYHVLDHLDRLP</sequence>
<accession>A0A0P1EQ07</accession>
<dbReference type="AlphaFoldDB" id="A0A0P1EQ07"/>
<keyword evidence="1" id="KW-0472">Membrane</keyword>
<feature type="transmembrane region" description="Helical" evidence="1">
    <location>
        <begin position="41"/>
        <end position="63"/>
    </location>
</feature>
<dbReference type="EMBL" id="CYPS01000057">
    <property type="protein sequence ID" value="CUH44706.1"/>
    <property type="molecule type" value="Genomic_DNA"/>
</dbReference>
<name>A0A0P1EQ07_9RHOB</name>
<gene>
    <name evidence="2" type="ORF">RUM4293_03612</name>
</gene>
<keyword evidence="3" id="KW-1185">Reference proteome</keyword>
<dbReference type="RefSeq" id="WP_222424456.1">
    <property type="nucleotide sequence ID" value="NZ_CYPS01000057.1"/>
</dbReference>
<feature type="transmembrane region" description="Helical" evidence="1">
    <location>
        <begin position="12"/>
        <end position="35"/>
    </location>
</feature>
<organism evidence="2 3">
    <name type="scientific">Ruegeria atlantica</name>
    <dbReference type="NCBI Taxonomy" id="81569"/>
    <lineage>
        <taxon>Bacteria</taxon>
        <taxon>Pseudomonadati</taxon>
        <taxon>Pseudomonadota</taxon>
        <taxon>Alphaproteobacteria</taxon>
        <taxon>Rhodobacterales</taxon>
        <taxon>Roseobacteraceae</taxon>
        <taxon>Ruegeria</taxon>
    </lineage>
</organism>
<dbReference type="Proteomes" id="UP000050786">
    <property type="component" value="Unassembled WGS sequence"/>
</dbReference>
<proteinExistence type="predicted"/>
<keyword evidence="1" id="KW-1133">Transmembrane helix</keyword>
<evidence type="ECO:0000256" key="1">
    <source>
        <dbReference type="SAM" id="Phobius"/>
    </source>
</evidence>
<keyword evidence="1" id="KW-0812">Transmembrane</keyword>
<protein>
    <submittedName>
        <fullName evidence="2">Na/Pi-cotransporter II-related protein</fullName>
    </submittedName>
</protein>